<organism evidence="2 3">
    <name type="scientific">candidate division WWE3 bacterium GW2011_GWF2_42_42</name>
    <dbReference type="NCBI Taxonomy" id="1619142"/>
    <lineage>
        <taxon>Bacteria</taxon>
        <taxon>Katanobacteria</taxon>
    </lineage>
</organism>
<reference evidence="2 3" key="1">
    <citation type="journal article" date="2015" name="Nature">
        <title>rRNA introns, odd ribosomes, and small enigmatic genomes across a large radiation of phyla.</title>
        <authorList>
            <person name="Brown C.T."/>
            <person name="Hug L.A."/>
            <person name="Thomas B.C."/>
            <person name="Sharon I."/>
            <person name="Castelle C.J."/>
            <person name="Singh A."/>
            <person name="Wilkins M.J."/>
            <person name="Williams K.H."/>
            <person name="Banfield J.F."/>
        </authorList>
    </citation>
    <scope>NUCLEOTIDE SEQUENCE [LARGE SCALE GENOMIC DNA]</scope>
</reference>
<protein>
    <submittedName>
        <fullName evidence="2">Uncharacterized protein</fullName>
    </submittedName>
</protein>
<dbReference type="Proteomes" id="UP000034678">
    <property type="component" value="Unassembled WGS sequence"/>
</dbReference>
<comment type="caution">
    <text evidence="2">The sequence shown here is derived from an EMBL/GenBank/DDBJ whole genome shotgun (WGS) entry which is preliminary data.</text>
</comment>
<proteinExistence type="predicted"/>
<name>A0A0G1DB70_UNCKA</name>
<dbReference type="EMBL" id="LCDU01000024">
    <property type="protein sequence ID" value="KKS59388.1"/>
    <property type="molecule type" value="Genomic_DNA"/>
</dbReference>
<sequence>MSEIYTQLDAFPDKPEDSDAPKEEVTSIADTTPEPEAPAAEPLPRINIVRAKYVLQAEEELGKEKEGDSFSHMDVALRAARKWREDMDTLAHPPDKIKTEDEMLETYEQYLAAKEKYPAEVLDLILHGKARPEAELAPKKVRVKRVPRVSWVTRLENEQDAREEERRKLMGIPELFNIVLF</sequence>
<evidence type="ECO:0000256" key="1">
    <source>
        <dbReference type="SAM" id="MobiDB-lite"/>
    </source>
</evidence>
<evidence type="ECO:0000313" key="2">
    <source>
        <dbReference type="EMBL" id="KKS59388.1"/>
    </source>
</evidence>
<dbReference type="STRING" id="1619142.UV26_C0024G0014"/>
<gene>
    <name evidence="2" type="ORF">UV26_C0024G0014</name>
</gene>
<evidence type="ECO:0000313" key="3">
    <source>
        <dbReference type="Proteomes" id="UP000034678"/>
    </source>
</evidence>
<accession>A0A0G1DB70</accession>
<dbReference type="AlphaFoldDB" id="A0A0G1DB70"/>
<feature type="compositionally biased region" description="Basic and acidic residues" evidence="1">
    <location>
        <begin position="11"/>
        <end position="25"/>
    </location>
</feature>
<feature type="region of interest" description="Disordered" evidence="1">
    <location>
        <begin position="1"/>
        <end position="43"/>
    </location>
</feature>